<evidence type="ECO:0008006" key="4">
    <source>
        <dbReference type="Google" id="ProtNLM"/>
    </source>
</evidence>
<reference evidence="2 3" key="1">
    <citation type="submission" date="2016-11" db="EMBL/GenBank/DDBJ databases">
        <authorList>
            <person name="Jaros S."/>
            <person name="Januszkiewicz K."/>
            <person name="Wedrychowicz H."/>
        </authorList>
    </citation>
    <scope>NUCLEOTIDE SEQUENCE [LARGE SCALE GENOMIC DNA]</scope>
    <source>
        <strain evidence="2 3">CGMCC 1.7049</strain>
    </source>
</reference>
<dbReference type="OrthoDB" id="7059736at2"/>
<accession>A0A1M5LLS2</accession>
<organism evidence="2 3">
    <name type="scientific">Hydrocarboniphaga daqingensis</name>
    <dbReference type="NCBI Taxonomy" id="490188"/>
    <lineage>
        <taxon>Bacteria</taxon>
        <taxon>Pseudomonadati</taxon>
        <taxon>Pseudomonadota</taxon>
        <taxon>Gammaproteobacteria</taxon>
        <taxon>Nevskiales</taxon>
        <taxon>Nevskiaceae</taxon>
        <taxon>Hydrocarboniphaga</taxon>
    </lineage>
</organism>
<dbReference type="AlphaFoldDB" id="A0A1M5LLS2"/>
<feature type="signal peptide" evidence="1">
    <location>
        <begin position="1"/>
        <end position="24"/>
    </location>
</feature>
<dbReference type="RefSeq" id="WP_084083159.1">
    <property type="nucleotide sequence ID" value="NZ_FQWZ01000002.1"/>
</dbReference>
<evidence type="ECO:0000313" key="3">
    <source>
        <dbReference type="Proteomes" id="UP000199758"/>
    </source>
</evidence>
<keyword evidence="3" id="KW-1185">Reference proteome</keyword>
<dbReference type="Pfam" id="PF11383">
    <property type="entry name" value="DUF3187"/>
    <property type="match status" value="1"/>
</dbReference>
<dbReference type="Proteomes" id="UP000199758">
    <property type="component" value="Unassembled WGS sequence"/>
</dbReference>
<evidence type="ECO:0000313" key="2">
    <source>
        <dbReference type="EMBL" id="SHG66007.1"/>
    </source>
</evidence>
<evidence type="ECO:0000256" key="1">
    <source>
        <dbReference type="SAM" id="SignalP"/>
    </source>
</evidence>
<proteinExistence type="predicted"/>
<protein>
    <recommendedName>
        <fullName evidence="4">DUF3187 family protein</fullName>
    </recommendedName>
</protein>
<dbReference type="InterPro" id="IPR021523">
    <property type="entry name" value="DUF3187"/>
</dbReference>
<gene>
    <name evidence="2" type="ORF">SAMN04488068_0979</name>
</gene>
<feature type="chain" id="PRO_5012567545" description="DUF3187 family protein" evidence="1">
    <location>
        <begin position="25"/>
        <end position="328"/>
    </location>
</feature>
<keyword evidence="1" id="KW-0732">Signal</keyword>
<dbReference type="EMBL" id="FQWZ01000002">
    <property type="protein sequence ID" value="SHG66007.1"/>
    <property type="molecule type" value="Genomic_DNA"/>
</dbReference>
<name>A0A1M5LLS2_9GAMM</name>
<sequence length="328" mass="35392">MINVLTRRAPLCLALLLSVEPALAAGPGGPLATYNQSALARAFELPVLGQARVLAAGESADALRYDLTTEYHTSGDASEVVVLDGETNLLTLAFRRGLGRGLDLSLQLPVMYQGGGFMDGPVEDWHSLFGLPQGGREQAPRNRYLYGYARNGQTQLLEQRSGADFGDVRMALGWQALESLALRTEIKFETGSESHLAGGNSGVAAWGDYALPFAPGSMFSGYLSGGVSYNGQTAILGEMQNQWVPFAGAGLAARVFDPLSLLVQLYGHGALYDESELDPFRDGLQLTMGLRYHVDPRFDLDLAFQEDLITSSSPDFSVHLALNWRGSR</sequence>